<feature type="binding site" evidence="9">
    <location>
        <begin position="14"/>
        <end position="19"/>
    </location>
    <ligand>
        <name>ATP</name>
        <dbReference type="ChEBI" id="CHEBI:30616"/>
    </ligand>
</feature>
<dbReference type="PANTHER" id="PTHR11161">
    <property type="entry name" value="O-ACYLTRANSFERASE"/>
    <property type="match status" value="1"/>
</dbReference>
<feature type="binding site" evidence="9">
    <location>
        <position position="178"/>
    </location>
    <ligand>
        <name>ATP</name>
        <dbReference type="ChEBI" id="CHEBI:30616"/>
    </ligand>
</feature>
<dbReference type="PRINTS" id="PR00094">
    <property type="entry name" value="ADENYLTKNASE"/>
</dbReference>
<dbReference type="Gene3D" id="3.40.50.300">
    <property type="entry name" value="P-loop containing nucleotide triphosphate hydrolases"/>
    <property type="match status" value="1"/>
</dbReference>
<dbReference type="GO" id="GO:0005524">
    <property type="term" value="F:ATP binding"/>
    <property type="evidence" value="ECO:0007669"/>
    <property type="project" value="UniProtKB-KW"/>
</dbReference>
<gene>
    <name evidence="12" type="ORF">X777_15721</name>
</gene>
<dbReference type="Pfam" id="PF00406">
    <property type="entry name" value="ADK"/>
    <property type="match status" value="1"/>
</dbReference>
<evidence type="ECO:0000256" key="5">
    <source>
        <dbReference type="ARBA" id="ARBA00022840"/>
    </source>
</evidence>
<feature type="transmembrane region" description="Helical" evidence="10">
    <location>
        <begin position="515"/>
        <end position="539"/>
    </location>
</feature>
<feature type="transmembrane region" description="Helical" evidence="10">
    <location>
        <begin position="650"/>
        <end position="672"/>
    </location>
</feature>
<protein>
    <recommendedName>
        <fullName evidence="9">UMP-CMP kinase</fullName>
        <ecNumber evidence="9">2.7.4.14</ecNumber>
    </recommendedName>
    <alternativeName>
        <fullName evidence="9">Deoxycytidylate kinase</fullName>
        <shortName evidence="9">CK</shortName>
        <shortName evidence="9">dCMP kinase</shortName>
    </alternativeName>
    <alternativeName>
        <fullName evidence="9">Uridine monophosphate/cytidine monophosphate kinase</fullName>
        <shortName evidence="9">UMP/CMP kinase</shortName>
        <shortName evidence="9">UMP/CMPK</shortName>
    </alternativeName>
</protein>
<comment type="domain">
    <text evidence="9">Consists of three domains, a large central CORE domain and two small peripheral domains, NMPbind and LID, which undergo movements during catalysis. The LID domain closes over the site of phosphoryl transfer upon ATP binding. Assembling and dissambling the active center during each catalytic cycle provides an effective means to prevent ATP hydrolysis.</text>
</comment>
<keyword evidence="3 9" id="KW-0547">Nucleotide-binding</keyword>
<comment type="catalytic activity">
    <reaction evidence="8 9">
        <text>UMP + ATP = UDP + ADP</text>
        <dbReference type="Rhea" id="RHEA:24400"/>
        <dbReference type="ChEBI" id="CHEBI:30616"/>
        <dbReference type="ChEBI" id="CHEBI:57865"/>
        <dbReference type="ChEBI" id="CHEBI:58223"/>
        <dbReference type="ChEBI" id="CHEBI:456216"/>
        <dbReference type="EC" id="2.7.4.14"/>
    </reaction>
</comment>
<feature type="transmembrane region" description="Helical" evidence="10">
    <location>
        <begin position="623"/>
        <end position="643"/>
    </location>
</feature>
<dbReference type="GO" id="GO:0033862">
    <property type="term" value="F:UMP kinase activity"/>
    <property type="evidence" value="ECO:0007669"/>
    <property type="project" value="RHEA"/>
</dbReference>
<feature type="region of interest" description="NMPbind" evidence="9">
    <location>
        <begin position="34"/>
        <end position="64"/>
    </location>
</feature>
<name>A0A026WSQ7_OOCBI</name>
<evidence type="ECO:0000256" key="6">
    <source>
        <dbReference type="ARBA" id="ARBA00022975"/>
    </source>
</evidence>
<feature type="domain" description="Nose resistant-to-fluoxetine protein N-terminal" evidence="11">
    <location>
        <begin position="250"/>
        <end position="393"/>
    </location>
</feature>
<dbReference type="PANTHER" id="PTHR11161:SF0">
    <property type="entry name" value="O-ACYLTRANSFERASE LIKE PROTEIN"/>
    <property type="match status" value="1"/>
</dbReference>
<dbReference type="GO" id="GO:0016747">
    <property type="term" value="F:acyltransferase activity, transferring groups other than amino-acyl groups"/>
    <property type="evidence" value="ECO:0007669"/>
    <property type="project" value="InterPro"/>
</dbReference>
<comment type="subunit">
    <text evidence="9">Monomer.</text>
</comment>
<dbReference type="HAMAP" id="MF_03172">
    <property type="entry name" value="Adenylate_kinase_UMP_CMP_kin"/>
    <property type="match status" value="1"/>
</dbReference>
<evidence type="ECO:0000256" key="8">
    <source>
        <dbReference type="ARBA" id="ARBA00048116"/>
    </source>
</evidence>
<dbReference type="OMA" id="TINWVVL"/>
<dbReference type="Pfam" id="PF01757">
    <property type="entry name" value="Acyl_transf_3"/>
    <property type="match status" value="1"/>
</dbReference>
<dbReference type="InterPro" id="IPR002656">
    <property type="entry name" value="Acyl_transf_3_dom"/>
</dbReference>
<feature type="binding site" evidence="9">
    <location>
        <begin position="91"/>
        <end position="94"/>
    </location>
    <ligand>
        <name>a ribonucleoside 5'-phosphate</name>
        <dbReference type="ChEBI" id="CHEBI:58043"/>
    </ligand>
</feature>
<feature type="binding site" evidence="9">
    <location>
        <position position="40"/>
    </location>
    <ligand>
        <name>a ribonucleoside 5'-phosphate</name>
        <dbReference type="ChEBI" id="CHEBI:58043"/>
    </ligand>
</feature>
<dbReference type="EMBL" id="KK107109">
    <property type="protein sequence ID" value="EZA59080.1"/>
    <property type="molecule type" value="Genomic_DNA"/>
</dbReference>
<feature type="binding site" evidence="9">
    <location>
        <position position="132"/>
    </location>
    <ligand>
        <name>ATP</name>
        <dbReference type="ChEBI" id="CHEBI:30616"/>
    </ligand>
</feature>
<evidence type="ECO:0000256" key="1">
    <source>
        <dbReference type="ARBA" id="ARBA00022490"/>
    </source>
</evidence>
<evidence type="ECO:0000256" key="10">
    <source>
        <dbReference type="SAM" id="Phobius"/>
    </source>
</evidence>
<keyword evidence="10" id="KW-1133">Transmembrane helix</keyword>
<feature type="transmembrane region" description="Helical" evidence="10">
    <location>
        <begin position="692"/>
        <end position="716"/>
    </location>
</feature>
<dbReference type="GO" id="GO:0005737">
    <property type="term" value="C:cytoplasm"/>
    <property type="evidence" value="ECO:0007669"/>
    <property type="project" value="UniProtKB-SubCell"/>
</dbReference>
<comment type="similarity">
    <text evidence="9">Belongs to the adenylate kinase family. UMP-CMP kinase subfamily.</text>
</comment>
<feature type="transmembrane region" description="Helical" evidence="10">
    <location>
        <begin position="842"/>
        <end position="860"/>
    </location>
</feature>
<dbReference type="InterPro" id="IPR027417">
    <property type="entry name" value="P-loop_NTPase"/>
</dbReference>
<keyword evidence="10" id="KW-0472">Membrane</keyword>
<keyword evidence="6 9" id="KW-0665">Pyrimidine biosynthesis</keyword>
<dbReference type="Pfam" id="PF20146">
    <property type="entry name" value="NRF"/>
    <property type="match status" value="1"/>
</dbReference>
<dbReference type="HAMAP" id="MF_00235">
    <property type="entry name" value="Adenylate_kinase_Adk"/>
    <property type="match status" value="1"/>
</dbReference>
<comment type="catalytic activity">
    <reaction evidence="9">
        <text>dCMP + ATP = dCDP + ADP</text>
        <dbReference type="Rhea" id="RHEA:25094"/>
        <dbReference type="ChEBI" id="CHEBI:30616"/>
        <dbReference type="ChEBI" id="CHEBI:57566"/>
        <dbReference type="ChEBI" id="CHEBI:58593"/>
        <dbReference type="ChEBI" id="CHEBI:456216"/>
        <dbReference type="EC" id="2.7.4.14"/>
    </reaction>
</comment>
<dbReference type="InterPro" id="IPR052728">
    <property type="entry name" value="O2_lipid_transport_reg"/>
</dbReference>
<evidence type="ECO:0000256" key="3">
    <source>
        <dbReference type="ARBA" id="ARBA00022741"/>
    </source>
</evidence>
<dbReference type="Proteomes" id="UP000053097">
    <property type="component" value="Unassembled WGS sequence"/>
</dbReference>
<feature type="transmembrane region" description="Helical" evidence="10">
    <location>
        <begin position="728"/>
        <end position="752"/>
    </location>
</feature>
<dbReference type="SMART" id="SM00703">
    <property type="entry name" value="NRF"/>
    <property type="match status" value="1"/>
</dbReference>
<dbReference type="SUPFAM" id="SSF52540">
    <property type="entry name" value="P-loop containing nucleoside triphosphate hydrolases"/>
    <property type="match status" value="1"/>
</dbReference>
<dbReference type="InterPro" id="IPR000850">
    <property type="entry name" value="Adenylat/UMP-CMP_kin"/>
</dbReference>
<feature type="transmembrane region" description="Helical" evidence="10">
    <location>
        <begin position="810"/>
        <end position="830"/>
    </location>
</feature>
<dbReference type="NCBIfam" id="TIGR01359">
    <property type="entry name" value="UMP_CMP_kin_fam"/>
    <property type="match status" value="1"/>
</dbReference>
<organism evidence="12 13">
    <name type="scientific">Ooceraea biroi</name>
    <name type="common">Clonal raider ant</name>
    <name type="synonym">Cerapachys biroi</name>
    <dbReference type="NCBI Taxonomy" id="2015173"/>
    <lineage>
        <taxon>Eukaryota</taxon>
        <taxon>Metazoa</taxon>
        <taxon>Ecdysozoa</taxon>
        <taxon>Arthropoda</taxon>
        <taxon>Hexapoda</taxon>
        <taxon>Insecta</taxon>
        <taxon>Pterygota</taxon>
        <taxon>Neoptera</taxon>
        <taxon>Endopterygota</taxon>
        <taxon>Hymenoptera</taxon>
        <taxon>Apocrita</taxon>
        <taxon>Aculeata</taxon>
        <taxon>Formicoidea</taxon>
        <taxon>Formicidae</taxon>
        <taxon>Dorylinae</taxon>
        <taxon>Ooceraea</taxon>
    </lineage>
</organism>
<dbReference type="InterPro" id="IPR006621">
    <property type="entry name" value="Nose-resist-to-fluoxetine_N"/>
</dbReference>
<dbReference type="CDD" id="cd01428">
    <property type="entry name" value="ADK"/>
    <property type="match status" value="1"/>
</dbReference>
<evidence type="ECO:0000256" key="4">
    <source>
        <dbReference type="ARBA" id="ARBA00022777"/>
    </source>
</evidence>
<keyword evidence="4 9" id="KW-0418">Kinase</keyword>
<feature type="binding site" evidence="9">
    <location>
        <position position="139"/>
    </location>
    <ligand>
        <name>a ribonucleoside 5'-phosphate</name>
        <dbReference type="ChEBI" id="CHEBI:58043"/>
    </ligand>
</feature>
<accession>A0A026WSQ7</accession>
<comment type="catalytic activity">
    <reaction evidence="9">
        <text>CMP + ATP = CDP + ADP</text>
        <dbReference type="Rhea" id="RHEA:11600"/>
        <dbReference type="ChEBI" id="CHEBI:30616"/>
        <dbReference type="ChEBI" id="CHEBI:58069"/>
        <dbReference type="ChEBI" id="CHEBI:60377"/>
        <dbReference type="ChEBI" id="CHEBI:456216"/>
        <dbReference type="EC" id="2.7.4.14"/>
    </reaction>
</comment>
<keyword evidence="13" id="KW-1185">Reference proteome</keyword>
<reference evidence="12 13" key="1">
    <citation type="journal article" date="2014" name="Curr. Biol.">
        <title>The genome of the clonal raider ant Cerapachys biroi.</title>
        <authorList>
            <person name="Oxley P.R."/>
            <person name="Ji L."/>
            <person name="Fetter-Pruneda I."/>
            <person name="McKenzie S.K."/>
            <person name="Li C."/>
            <person name="Hu H."/>
            <person name="Zhang G."/>
            <person name="Kronauer D.J."/>
        </authorList>
    </citation>
    <scope>NUCLEOTIDE SEQUENCE [LARGE SCALE GENOMIC DNA]</scope>
</reference>
<evidence type="ECO:0000256" key="7">
    <source>
        <dbReference type="ARBA" id="ARBA00023242"/>
    </source>
</evidence>
<evidence type="ECO:0000256" key="9">
    <source>
        <dbReference type="HAMAP-Rule" id="MF_03172"/>
    </source>
</evidence>
<feature type="binding site" evidence="9">
    <location>
        <begin position="62"/>
        <end position="64"/>
    </location>
    <ligand>
        <name>a ribonucleoside 5'-phosphate</name>
        <dbReference type="ChEBI" id="CHEBI:58043"/>
    </ligand>
</feature>
<dbReference type="GO" id="GO:0006207">
    <property type="term" value="P:'de novo' pyrimidine nucleobase biosynthetic process"/>
    <property type="evidence" value="ECO:0007669"/>
    <property type="project" value="InterPro"/>
</dbReference>
<dbReference type="GO" id="GO:0005634">
    <property type="term" value="C:nucleus"/>
    <property type="evidence" value="ECO:0007669"/>
    <property type="project" value="UniProtKB-SubCell"/>
</dbReference>
<dbReference type="GO" id="GO:0036430">
    <property type="term" value="F:CMP kinase activity"/>
    <property type="evidence" value="ECO:0007669"/>
    <property type="project" value="RHEA"/>
</dbReference>
<dbReference type="GO" id="GO:0006221">
    <property type="term" value="P:pyrimidine nucleotide biosynthetic process"/>
    <property type="evidence" value="ECO:0007669"/>
    <property type="project" value="UniProtKB-UniRule"/>
</dbReference>
<feature type="binding site" evidence="9">
    <location>
        <position position="98"/>
    </location>
    <ligand>
        <name>CMP</name>
        <dbReference type="ChEBI" id="CHEBI:60377"/>
    </ligand>
</feature>
<comment type="caution">
    <text evidence="9">Lacks conserved residue(s) required for the propagation of feature annotation.</text>
</comment>
<evidence type="ECO:0000313" key="13">
    <source>
        <dbReference type="Proteomes" id="UP000053097"/>
    </source>
</evidence>
<keyword evidence="1 9" id="KW-0963">Cytoplasm</keyword>
<dbReference type="InterPro" id="IPR006266">
    <property type="entry name" value="UMP_CMP_kinase"/>
</dbReference>
<dbReference type="EC" id="2.7.4.14" evidence="9"/>
<comment type="subcellular location">
    <subcellularLocation>
        <location evidence="9">Cytoplasm</location>
    </subcellularLocation>
    <subcellularLocation>
        <location evidence="9">Nucleus</location>
    </subcellularLocation>
</comment>
<comment type="function">
    <text evidence="9">Catalyzes the phosphorylation of pyrimidine nucleoside monophosphates at the expense of ATP. Plays an important role in de novo pyrimidine nucleotide biosynthesis. Has preference for UMP and CMP as phosphate acceptors.</text>
</comment>
<evidence type="ECO:0000259" key="11">
    <source>
        <dbReference type="SMART" id="SM00703"/>
    </source>
</evidence>
<evidence type="ECO:0000313" key="12">
    <source>
        <dbReference type="EMBL" id="EZA59080.1"/>
    </source>
</evidence>
<keyword evidence="2 9" id="KW-0808">Transferase</keyword>
<dbReference type="GO" id="GO:0036431">
    <property type="term" value="F:dCMP kinase activity"/>
    <property type="evidence" value="ECO:0007669"/>
    <property type="project" value="RHEA"/>
</dbReference>
<dbReference type="OrthoDB" id="442176at2759"/>
<dbReference type="PROSITE" id="PS00113">
    <property type="entry name" value="ADENYLATE_KINASE"/>
    <property type="match status" value="1"/>
</dbReference>
<keyword evidence="10" id="KW-0812">Transmembrane</keyword>
<sequence length="993" mass="114103">MKKPEVVFILGGPGAGKGTLCHYITKRYGYVHLSAGDLLREERAKPGSQFGELIETHIRNGTIVPVEITCSLLDRAMRTSDNPHNRFLIDGFPRNQDNLDGWNKAMADKVIVKAVIFCECSQEVCTQRCLKRGASGSGRSDDNEQSLVLRHQTYMQNTLPIIEQYEQQGLVYKVNSMKTPKEISFSKILKRHSVKDLIPEKEGRMEVMRWTARAVLVLVLTTVAKVGTTRPEDVLANVFTRPFVPRTNASFECIRDGEIYLQALSNYTPWALQMYDSSVKIPSGLITGNHRTLGNFDECVQVTNNEHGFIGQACNVGVRFNITPDNDTSRELDLGDLFRNVAIASGATNWTSGVTIIYEWIWCVPSTCNYSEIGKATEVLLEPLIIPERVNLTVYIDQKSCQTRKSDKTWQIADFCYTIAIVMFAFIVIASTGYHIWLNRQIKSQSVLTSFSLYKNGKDLLRTDRPQGYLNCLDGLRFLTTCWIIYGHTHYMEAISVKLNLADIPRMHHDWINMFVLNANISTDIFFLLSGVVLAYNELLKKERVSNWHFISQLYFRRYLRLTPAYAMMIGFYATLFYKFGTGPHWDLIAGTNRDFCRENWWLNLLYVHNYFKLDRMCMSQSWYLSVDMQLIWLSPLILYPMLKLKRDYFIIILIFCLFLSFLLPFGITYALKLPGTMLYYKDQTDLANVYVQIYSTVYCRFGTYVIGLGLGYILYKTHVDKVKMRMWIVVCGWLIAITIGLTALLGSRSFYFDDHDYNKVEASFYAGLHRQVFALSISWIIFCCMHDYAGPVNRFLSWPGWVPFSKLTYCAYLSHYLFLIANIGSVRTADVLTRMNVVRNFFAVLIFTLAVSVVWYLCFEKPFLIIEKVIFGLSKRNPPQNQNYNQNSCIETGNDETCARSNESATICSNRNNLEESTKDDEKKYETVMQDSKIEMCNDDIEMTQNDDTLTKKTRSNGEKSGYVNVYFYRSFDEHKQSDTMSSVAVFGSSDS</sequence>
<dbReference type="InterPro" id="IPR033690">
    <property type="entry name" value="Adenylat_kinase_CS"/>
</dbReference>
<feature type="transmembrane region" description="Helical" evidence="10">
    <location>
        <begin position="559"/>
        <end position="578"/>
    </location>
</feature>
<feature type="binding site" evidence="9">
    <location>
        <position position="150"/>
    </location>
    <ligand>
        <name>a ribonucleoside 5'-phosphate</name>
        <dbReference type="ChEBI" id="CHEBI:58043"/>
    </ligand>
</feature>
<feature type="transmembrane region" description="Helical" evidence="10">
    <location>
        <begin position="415"/>
        <end position="437"/>
    </location>
</feature>
<proteinExistence type="inferred from homology"/>
<keyword evidence="7 9" id="KW-0539">Nucleus</keyword>
<keyword evidence="5 9" id="KW-0067">ATP-binding</keyword>
<comment type="cofactor">
    <cofactor evidence="9">
        <name>Mg(2+)</name>
        <dbReference type="ChEBI" id="CHEBI:18420"/>
    </cofactor>
    <text evidence="9">Binds 1 Mg(2+) ion per monomer.</text>
</comment>
<dbReference type="AlphaFoldDB" id="A0A026WSQ7"/>
<evidence type="ECO:0000256" key="2">
    <source>
        <dbReference type="ARBA" id="ARBA00022679"/>
    </source>
</evidence>